<reference evidence="3 5" key="2">
    <citation type="submission" date="2023-09" db="EMBL/GenBank/DDBJ databases">
        <title>Complete-Gapless Cercospora beticola genome.</title>
        <authorList>
            <person name="Wyatt N.A."/>
            <person name="Spanner R.E."/>
            <person name="Bolton M.D."/>
        </authorList>
    </citation>
    <scope>NUCLEOTIDE SEQUENCE [LARGE SCALE GENOMIC DNA]</scope>
    <source>
        <strain evidence="3">Cb09-40</strain>
    </source>
</reference>
<dbReference type="OrthoDB" id="3644322at2759"/>
<dbReference type="AlphaFoldDB" id="A0A2G5H9K1"/>
<dbReference type="Proteomes" id="UP000230605">
    <property type="component" value="Chromosome 5"/>
</dbReference>
<feature type="compositionally biased region" description="Low complexity" evidence="1">
    <location>
        <begin position="968"/>
        <end position="980"/>
    </location>
</feature>
<evidence type="ECO:0000313" key="5">
    <source>
        <dbReference type="Proteomes" id="UP001302367"/>
    </source>
</evidence>
<accession>A0A2G5H9K1</accession>
<dbReference type="EMBL" id="CP134188">
    <property type="protein sequence ID" value="WPB03656.1"/>
    <property type="molecule type" value="Genomic_DNA"/>
</dbReference>
<dbReference type="EMBL" id="LKMD01000108">
    <property type="protein sequence ID" value="PIA89207.1"/>
    <property type="molecule type" value="Genomic_DNA"/>
</dbReference>
<protein>
    <submittedName>
        <fullName evidence="2">Uncharacterized protein</fullName>
    </submittedName>
</protein>
<organism evidence="2 4">
    <name type="scientific">Cercospora beticola</name>
    <name type="common">Sugarbeet leaf spot fungus</name>
    <dbReference type="NCBI Taxonomy" id="122368"/>
    <lineage>
        <taxon>Eukaryota</taxon>
        <taxon>Fungi</taxon>
        <taxon>Dikarya</taxon>
        <taxon>Ascomycota</taxon>
        <taxon>Pezizomycotina</taxon>
        <taxon>Dothideomycetes</taxon>
        <taxon>Dothideomycetidae</taxon>
        <taxon>Mycosphaerellales</taxon>
        <taxon>Mycosphaerellaceae</taxon>
        <taxon>Cercospora</taxon>
    </lineage>
</organism>
<keyword evidence="5" id="KW-1185">Reference proteome</keyword>
<feature type="compositionally biased region" description="Basic and acidic residues" evidence="1">
    <location>
        <begin position="391"/>
        <end position="400"/>
    </location>
</feature>
<feature type="compositionally biased region" description="Acidic residues" evidence="1">
    <location>
        <begin position="715"/>
        <end position="725"/>
    </location>
</feature>
<feature type="compositionally biased region" description="Basic and acidic residues" evidence="1">
    <location>
        <begin position="1042"/>
        <end position="1052"/>
    </location>
</feature>
<evidence type="ECO:0000313" key="3">
    <source>
        <dbReference type="EMBL" id="WPB03656.1"/>
    </source>
</evidence>
<evidence type="ECO:0000256" key="1">
    <source>
        <dbReference type="SAM" id="MobiDB-lite"/>
    </source>
</evidence>
<feature type="region of interest" description="Disordered" evidence="1">
    <location>
        <begin position="920"/>
        <end position="942"/>
    </location>
</feature>
<feature type="region of interest" description="Disordered" evidence="1">
    <location>
        <begin position="300"/>
        <end position="330"/>
    </location>
</feature>
<feature type="region of interest" description="Disordered" evidence="1">
    <location>
        <begin position="968"/>
        <end position="1056"/>
    </location>
</feature>
<name>A0A2G5H9K1_CERBT</name>
<feature type="compositionally biased region" description="Polar residues" evidence="1">
    <location>
        <begin position="380"/>
        <end position="389"/>
    </location>
</feature>
<evidence type="ECO:0000313" key="2">
    <source>
        <dbReference type="EMBL" id="PIA89207.1"/>
    </source>
</evidence>
<reference evidence="2 4" key="1">
    <citation type="submission" date="2015-10" db="EMBL/GenBank/DDBJ databases">
        <title>The cercosporin biosynthetic gene cluster was horizontally transferred to several fungal lineages and shown to be expanded in Cercospora beticola based on microsynteny with recipient genomes.</title>
        <authorList>
            <person name="De Jonge R."/>
            <person name="Ebert M.K."/>
            <person name="Suttle J.C."/>
            <person name="Jurick Ii W.M."/>
            <person name="Secor G.A."/>
            <person name="Thomma B.P."/>
            <person name="Van De Peer Y."/>
            <person name="Bolton M.D."/>
        </authorList>
    </citation>
    <scope>NUCLEOTIDE SEQUENCE [LARGE SCALE GENOMIC DNA]</scope>
    <source>
        <strain evidence="2 4">09-40</strain>
    </source>
</reference>
<dbReference type="Proteomes" id="UP001302367">
    <property type="component" value="Chromosome 5"/>
</dbReference>
<feature type="compositionally biased region" description="Basic residues" evidence="1">
    <location>
        <begin position="457"/>
        <end position="467"/>
    </location>
</feature>
<feature type="region of interest" description="Disordered" evidence="1">
    <location>
        <begin position="350"/>
        <end position="533"/>
    </location>
</feature>
<proteinExistence type="predicted"/>
<feature type="compositionally biased region" description="Basic residues" evidence="1">
    <location>
        <begin position="430"/>
        <end position="443"/>
    </location>
</feature>
<evidence type="ECO:0000313" key="4">
    <source>
        <dbReference type="Proteomes" id="UP000230605"/>
    </source>
</evidence>
<feature type="compositionally biased region" description="Basic residues" evidence="1">
    <location>
        <begin position="767"/>
        <end position="781"/>
    </location>
</feature>
<feature type="region of interest" description="Disordered" evidence="1">
    <location>
        <begin position="681"/>
        <end position="794"/>
    </location>
</feature>
<sequence>MGSACLLLKRVRAPTAASSRSFRSSHWKFLAFGRCFGTSATKPPNMAPMVLDYDRDGNVVGGHTVDELPDRLYSVRPHRTVSMADSTPRILPGAQPFMDQRGLTAQAQHYPYAAAPNLYHQHGLPQGMRNGNFLRNDPALPAPPVQPHHELPPYPPRSLVSYDWQGHGEARHELPPYRHANLQRNMESASARHGFVANPLASGAFTTNPHNNPRAQAVSHASQFEAAGYYPAPQHFTYGQLQQAAGPQIGHEQFQRQYLHNYEPVPYNWHGERSASRSQYGIPYPAETQSMAYLDHGQPHWPNDGRASNVGSDGVFRPVQPPQLSAPYLTPPSSFVFDNVDVDPRMLTAHTAGRVTGESEPVARRSSDAMPPPSKARTVPRSSLSQVSQYADDKDIHSVGDGDGSDAEADSQKSEEDAYVPPKSPEQSKKKSKSKSKKKKKKGAAAPAFQRCADCRARHKKCTHKSRPPAMTEAEASEILAKMPTEASVLQKASPAPESNAEAVATPADGTSIADPSIASFEASPQDVGDDNDTTIEEVQRTNSPEPVSSDHTPVFAYADFLDLENIEQHDHDEQQSNESDEDNATPAEHVSDFLNSLQARLDVQDSATLEQFLKDADLYKTGFLDEQDFYRNTYKLLHRAHMPELLLEFVKCLPSSWDDAALASLNERLDRELGEAAVSDAVSEENMLDSPDVTPPVKRKKRPQNAFKASENSDMADEEADDAPEPSTAAFVRATPPVSPKSSVYARSANLADGGTRAPPQEVRKPRARGGKASPKKKSKPAGTTKSFGKPKHQIGHLYSTEVQHVGPVYPTRRALMSRTTRPYIHGPCGKGFAHPQDVRSHHHNGADTKKNCPLGAGHEWDEHPSCKVGQSDLNYATVKDGFVFMDQESWDKLHDAIALGEAEPSRLKGTMRIMAGEMDDEDDHESDTDADHETDDEYEDFTTTEHATLPYPPTEEPASLAPVPTSIPAATPAAIPASMKTPNPRKRAASNISARAQKRTIVKAGSDEMAGTETTTTTSPMATASVPPKKSRKKAAAELAVEHNNTEEPRSNVASRAAALGLRARQ</sequence>
<gene>
    <name evidence="2" type="ORF">CB0940_07690</name>
    <name evidence="3" type="ORF">RHO25_008297</name>
</gene>